<evidence type="ECO:0000313" key="2">
    <source>
        <dbReference type="EMBL" id="ABF94661.1"/>
    </source>
</evidence>
<evidence type="ECO:0000256" key="1">
    <source>
        <dbReference type="SAM" id="MobiDB-lite"/>
    </source>
</evidence>
<reference evidence="2" key="1">
    <citation type="journal article" date="2005" name="Genome Res.">
        <title>Sequence, annotation, and analysis of synteny between rice chromosome 3 and diverged grass species.</title>
        <authorList>
            <consortium name="Rice Chromosome 3 Sequencing Consortium"/>
            <person name="Buell C.R."/>
            <person name="Yuan Q."/>
            <person name="Ouyang S."/>
            <person name="Liu J."/>
            <person name="Zhu W."/>
            <person name="Wang A."/>
            <person name="Maiti R."/>
            <person name="Haas B."/>
            <person name="Wortman J."/>
            <person name="Pertea M."/>
            <person name="Jones K.M."/>
            <person name="Kim M."/>
            <person name="Overton L."/>
            <person name="Tsitrin T."/>
            <person name="Fadrosh D."/>
            <person name="Bera J."/>
            <person name="Weaver B."/>
            <person name="Jin S."/>
            <person name="Johri S."/>
            <person name="Reardon M."/>
            <person name="Webb K."/>
            <person name="Hill J."/>
            <person name="Moffat K."/>
            <person name="Tallon L."/>
            <person name="Van Aken S."/>
            <person name="Lewis M."/>
            <person name="Utterback T."/>
            <person name="Feldblyum T."/>
            <person name="Zismann V."/>
            <person name="Iobst S."/>
            <person name="Hsiao J."/>
            <person name="de Vazeille A.R."/>
            <person name="Salzberg S.L."/>
            <person name="White O."/>
            <person name="Fraser C."/>
            <person name="Yu Y."/>
            <person name="Kim H."/>
            <person name="Rambo T."/>
            <person name="Currie J."/>
            <person name="Collura K."/>
            <person name="Kernodle-Thompson S."/>
            <person name="Wei F."/>
            <person name="Kudrna K."/>
            <person name="Ammiraju J.S."/>
            <person name="Luo M."/>
            <person name="Goicoechea J.L."/>
            <person name="Wing R.A."/>
            <person name="Henry D."/>
            <person name="Oates R."/>
            <person name="Palmer M."/>
            <person name="Pries G."/>
            <person name="Saski C."/>
            <person name="Simmons J."/>
            <person name="Soderlund C."/>
            <person name="Nelson W."/>
            <person name="de la Bastide M."/>
            <person name="Spiegel L."/>
            <person name="Nascimento L."/>
            <person name="Huang E."/>
            <person name="Preston R."/>
            <person name="Zutavern T."/>
            <person name="Palmer L."/>
            <person name="O'Shaughnessy A."/>
            <person name="Dike S."/>
            <person name="McCombie W.R."/>
            <person name="Minx P."/>
            <person name="Cordum H."/>
            <person name="Wilson R."/>
            <person name="Jin W."/>
            <person name="Lee H.R."/>
            <person name="Jiang J."/>
            <person name="Jackson S."/>
        </authorList>
    </citation>
    <scope>NUCLEOTIDE SEQUENCE [LARGE SCALE GENOMIC DNA]</scope>
</reference>
<proteinExistence type="predicted"/>
<reference evidence="2" key="2">
    <citation type="submission" date="2006-06" db="EMBL/GenBank/DDBJ databases">
        <authorList>
            <person name="Buell R."/>
            <person name="Wing R.A."/>
            <person name="McCombie W.A."/>
            <person name="Ouyang S."/>
        </authorList>
    </citation>
    <scope>NUCLEOTIDE SEQUENCE</scope>
</reference>
<name>Q10PX6_ORYSJ</name>
<sequence>MVWRRRDATTAGRRSWAARVEGKARRGRRELGGVGGGGGSRPLDRKAWHAQDQDVNAEEYSVHGSSFSVYFVAASPSSRLTPIRPPVRIGEMTLGAGRNFVNNTCHDFPKGYQFSFTLDVIPNLPKCSYCQVEKNVIAEHLGWMGKLGA</sequence>
<gene>
    <name evidence="2" type="ordered locus">LOC_Os03g11819</name>
</gene>
<protein>
    <submittedName>
        <fullName evidence="2">Uncharacterized protein</fullName>
    </submittedName>
</protein>
<accession>Q10PX6</accession>
<organism evidence="2">
    <name type="scientific">Oryza sativa subsp. japonica</name>
    <name type="common">Rice</name>
    <dbReference type="NCBI Taxonomy" id="39947"/>
    <lineage>
        <taxon>Eukaryota</taxon>
        <taxon>Viridiplantae</taxon>
        <taxon>Streptophyta</taxon>
        <taxon>Embryophyta</taxon>
        <taxon>Tracheophyta</taxon>
        <taxon>Spermatophyta</taxon>
        <taxon>Magnoliopsida</taxon>
        <taxon>Liliopsida</taxon>
        <taxon>Poales</taxon>
        <taxon>Poaceae</taxon>
        <taxon>BOP clade</taxon>
        <taxon>Oryzoideae</taxon>
        <taxon>Oryzeae</taxon>
        <taxon>Oryzinae</taxon>
        <taxon>Oryza</taxon>
        <taxon>Oryza sativa</taxon>
    </lineage>
</organism>
<dbReference type="AlphaFoldDB" id="Q10PX6"/>
<feature type="region of interest" description="Disordered" evidence="1">
    <location>
        <begin position="21"/>
        <end position="45"/>
    </location>
</feature>
<dbReference type="EMBL" id="DP000009">
    <property type="protein sequence ID" value="ABF94661.1"/>
    <property type="molecule type" value="Genomic_DNA"/>
</dbReference>